<keyword evidence="2" id="KW-1185">Reference proteome</keyword>
<comment type="caution">
    <text evidence="1">The sequence shown here is derived from an EMBL/GenBank/DDBJ whole genome shotgun (WGS) entry which is preliminary data.</text>
</comment>
<evidence type="ECO:0000313" key="2">
    <source>
        <dbReference type="Proteomes" id="UP000789920"/>
    </source>
</evidence>
<protein>
    <submittedName>
        <fullName evidence="1">34940_t:CDS:1</fullName>
    </submittedName>
</protein>
<reference evidence="1" key="1">
    <citation type="submission" date="2021-06" db="EMBL/GenBank/DDBJ databases">
        <authorList>
            <person name="Kallberg Y."/>
            <person name="Tangrot J."/>
            <person name="Rosling A."/>
        </authorList>
    </citation>
    <scope>NUCLEOTIDE SEQUENCE</scope>
    <source>
        <strain evidence="1">MA461A</strain>
    </source>
</reference>
<dbReference type="Proteomes" id="UP000789920">
    <property type="component" value="Unassembled WGS sequence"/>
</dbReference>
<evidence type="ECO:0000313" key="1">
    <source>
        <dbReference type="EMBL" id="CAG8791765.1"/>
    </source>
</evidence>
<name>A0ACA9RG14_9GLOM</name>
<accession>A0ACA9RG14</accession>
<sequence length="479" mass="54175">ESNDIKNLDESNDTKTGISSRKEDESVDTKTNEKVEESKDERNSLVLDSRNDQMLNHDGNVDNEIRTDSELRNDKILEAYNKIDSRVTSVTLDNNDTKSLFDSILDAYDRNPSMINTHRRSNNIDSLSRSGSLCSSRPPSILRGNNSERRKSRNSVRFSDIIEIRTPSEFGQKPHITLESLSRNNSESSRNADTSKFGRSKKSLKRLRKKKNRTLTEDPFRNPFVSPLHTPHHILAKYPPLFISYGGKEVFRDDIEMFCQKCIKSKRNHSLESEKGDSDSNDFEIEAKDGLHPDVIIEMDEDMVHDYPILLGTFGKHSRNALTRITTFINDLLPKNETELWPVSHYNQSIIRNSFDSHQLSSVIDDNSEYESSSLFMMSNSVLIPKSMNAQPFVNLPKSNSTASIDKPSLLSSSKLHPRFIQRKSMSSASTGTYASEASTGSSNTSALSLGSDVFANSRKIPTKQLYPIITIEEEDYDA</sequence>
<organism evidence="1 2">
    <name type="scientific">Racocetra persica</name>
    <dbReference type="NCBI Taxonomy" id="160502"/>
    <lineage>
        <taxon>Eukaryota</taxon>
        <taxon>Fungi</taxon>
        <taxon>Fungi incertae sedis</taxon>
        <taxon>Mucoromycota</taxon>
        <taxon>Glomeromycotina</taxon>
        <taxon>Glomeromycetes</taxon>
        <taxon>Diversisporales</taxon>
        <taxon>Gigasporaceae</taxon>
        <taxon>Racocetra</taxon>
    </lineage>
</organism>
<dbReference type="EMBL" id="CAJVQC010052593">
    <property type="protein sequence ID" value="CAG8791765.1"/>
    <property type="molecule type" value="Genomic_DNA"/>
</dbReference>
<gene>
    <name evidence="1" type="ORF">RPERSI_LOCUS19285</name>
</gene>
<proteinExistence type="predicted"/>
<feature type="non-terminal residue" evidence="1">
    <location>
        <position position="1"/>
    </location>
</feature>